<name>A0A1G6R1I0_9ACTN</name>
<dbReference type="RefSeq" id="WP_091027317.1">
    <property type="nucleotide sequence ID" value="NZ_FNAD01000001.1"/>
</dbReference>
<proteinExistence type="predicted"/>
<accession>A0A1G6R1I0</accession>
<reference evidence="5" key="1">
    <citation type="submission" date="2016-10" db="EMBL/GenBank/DDBJ databases">
        <authorList>
            <person name="Varghese N."/>
            <person name="Submissions S."/>
        </authorList>
    </citation>
    <scope>NUCLEOTIDE SEQUENCE [LARGE SCALE GENOMIC DNA]</scope>
    <source>
        <strain evidence="5">CGMCC 4.3516</strain>
    </source>
</reference>
<dbReference type="Proteomes" id="UP000198949">
    <property type="component" value="Unassembled WGS sequence"/>
</dbReference>
<evidence type="ECO:0000256" key="2">
    <source>
        <dbReference type="ARBA" id="ARBA00023315"/>
    </source>
</evidence>
<dbReference type="InterPro" id="IPR050832">
    <property type="entry name" value="Bact_Acetyltransf"/>
</dbReference>
<keyword evidence="2" id="KW-0012">Acyltransferase</keyword>
<keyword evidence="4" id="KW-0687">Ribonucleoprotein</keyword>
<dbReference type="Pfam" id="PF00583">
    <property type="entry name" value="Acetyltransf_1"/>
    <property type="match status" value="1"/>
</dbReference>
<organism evidence="4 5">
    <name type="scientific">Glycomyces harbinensis</name>
    <dbReference type="NCBI Taxonomy" id="58114"/>
    <lineage>
        <taxon>Bacteria</taxon>
        <taxon>Bacillati</taxon>
        <taxon>Actinomycetota</taxon>
        <taxon>Actinomycetes</taxon>
        <taxon>Glycomycetales</taxon>
        <taxon>Glycomycetaceae</taxon>
        <taxon>Glycomyces</taxon>
    </lineage>
</organism>
<dbReference type="AlphaFoldDB" id="A0A1G6R1I0"/>
<keyword evidence="1" id="KW-0808">Transferase</keyword>
<evidence type="ECO:0000259" key="3">
    <source>
        <dbReference type="PROSITE" id="PS51186"/>
    </source>
</evidence>
<evidence type="ECO:0000313" key="4">
    <source>
        <dbReference type="EMBL" id="SDC98482.1"/>
    </source>
</evidence>
<dbReference type="PANTHER" id="PTHR43877">
    <property type="entry name" value="AMINOALKYLPHOSPHONATE N-ACETYLTRANSFERASE-RELATED-RELATED"/>
    <property type="match status" value="1"/>
</dbReference>
<dbReference type="Gene3D" id="3.40.630.30">
    <property type="match status" value="1"/>
</dbReference>
<dbReference type="InterPro" id="IPR000182">
    <property type="entry name" value="GNAT_dom"/>
</dbReference>
<dbReference type="GO" id="GO:0016747">
    <property type="term" value="F:acyltransferase activity, transferring groups other than amino-acyl groups"/>
    <property type="evidence" value="ECO:0007669"/>
    <property type="project" value="InterPro"/>
</dbReference>
<feature type="domain" description="N-acetyltransferase" evidence="3">
    <location>
        <begin position="4"/>
        <end position="157"/>
    </location>
</feature>
<protein>
    <submittedName>
        <fullName evidence="4">Ribosomal protein S18 acetylase RimI</fullName>
    </submittedName>
</protein>
<keyword evidence="4" id="KW-0689">Ribosomal protein</keyword>
<gene>
    <name evidence="4" type="ORF">SAMN05216270_101242</name>
</gene>
<dbReference type="SUPFAM" id="SSF55729">
    <property type="entry name" value="Acyl-CoA N-acyltransferases (Nat)"/>
    <property type="match status" value="1"/>
</dbReference>
<dbReference type="STRING" id="58114.SAMN05216270_101242"/>
<dbReference type="GO" id="GO:0005840">
    <property type="term" value="C:ribosome"/>
    <property type="evidence" value="ECO:0007669"/>
    <property type="project" value="UniProtKB-KW"/>
</dbReference>
<sequence>MSEVEVREVEPAELPAVAGLRWRWQIEAGDEQTVDRETFERAFTSWAQEAAMHRCVVAVRDREVIGMAWMALTHRVPTPQVLDRTVGDVQSVYVIPEARGQGLGSRLMEAVLAIADALGLERVTVHSTTRAVPVYRRMGFAKSHRLMQFEPEPPPADASDRN</sequence>
<dbReference type="InterPro" id="IPR016181">
    <property type="entry name" value="Acyl_CoA_acyltransferase"/>
</dbReference>
<dbReference type="EMBL" id="FNAD01000001">
    <property type="protein sequence ID" value="SDC98482.1"/>
    <property type="molecule type" value="Genomic_DNA"/>
</dbReference>
<dbReference type="CDD" id="cd04301">
    <property type="entry name" value="NAT_SF"/>
    <property type="match status" value="1"/>
</dbReference>
<evidence type="ECO:0000313" key="5">
    <source>
        <dbReference type="Proteomes" id="UP000198949"/>
    </source>
</evidence>
<evidence type="ECO:0000256" key="1">
    <source>
        <dbReference type="ARBA" id="ARBA00022679"/>
    </source>
</evidence>
<dbReference type="OrthoDB" id="4936934at2"/>
<dbReference type="PROSITE" id="PS51186">
    <property type="entry name" value="GNAT"/>
    <property type="match status" value="1"/>
</dbReference>
<keyword evidence="5" id="KW-1185">Reference proteome</keyword>